<sequence>MPVIVTETYWARRPDQVVCTSTAAAWELRANGQKWTGTSPQGCTAVNIPRGATISWSGSSGARTLQVYNVKGRCSQVYRTVQGVGDINASNNIYGFVVKA</sequence>
<accession>A0A1L9WI69</accession>
<proteinExistence type="predicted"/>
<dbReference type="Proteomes" id="UP000184546">
    <property type="component" value="Unassembled WGS sequence"/>
</dbReference>
<keyword evidence="2" id="KW-1185">Reference proteome</keyword>
<name>A0A1L9WI69_ASPA1</name>
<dbReference type="EMBL" id="KV878988">
    <property type="protein sequence ID" value="OJJ95807.1"/>
    <property type="molecule type" value="Genomic_DNA"/>
</dbReference>
<protein>
    <submittedName>
        <fullName evidence="1">Uncharacterized protein</fullName>
    </submittedName>
</protein>
<gene>
    <name evidence="1" type="ORF">ASPACDRAFT_47698</name>
</gene>
<reference evidence="2" key="1">
    <citation type="journal article" date="2017" name="Genome Biol.">
        <title>Comparative genomics reveals high biological diversity and specific adaptations in the industrially and medically important fungal genus Aspergillus.</title>
        <authorList>
            <person name="de Vries R.P."/>
            <person name="Riley R."/>
            <person name="Wiebenga A."/>
            <person name="Aguilar-Osorio G."/>
            <person name="Amillis S."/>
            <person name="Uchima C.A."/>
            <person name="Anderluh G."/>
            <person name="Asadollahi M."/>
            <person name="Askin M."/>
            <person name="Barry K."/>
            <person name="Battaglia E."/>
            <person name="Bayram O."/>
            <person name="Benocci T."/>
            <person name="Braus-Stromeyer S.A."/>
            <person name="Caldana C."/>
            <person name="Canovas D."/>
            <person name="Cerqueira G.C."/>
            <person name="Chen F."/>
            <person name="Chen W."/>
            <person name="Choi C."/>
            <person name="Clum A."/>
            <person name="Dos Santos R.A."/>
            <person name="Damasio A.R."/>
            <person name="Diallinas G."/>
            <person name="Emri T."/>
            <person name="Fekete E."/>
            <person name="Flipphi M."/>
            <person name="Freyberg S."/>
            <person name="Gallo A."/>
            <person name="Gournas C."/>
            <person name="Habgood R."/>
            <person name="Hainaut M."/>
            <person name="Harispe M.L."/>
            <person name="Henrissat B."/>
            <person name="Hilden K.S."/>
            <person name="Hope R."/>
            <person name="Hossain A."/>
            <person name="Karabika E."/>
            <person name="Karaffa L."/>
            <person name="Karanyi Z."/>
            <person name="Krasevec N."/>
            <person name="Kuo A."/>
            <person name="Kusch H."/>
            <person name="LaButti K."/>
            <person name="Lagendijk E.L."/>
            <person name="Lapidus A."/>
            <person name="Levasseur A."/>
            <person name="Lindquist E."/>
            <person name="Lipzen A."/>
            <person name="Logrieco A.F."/>
            <person name="MacCabe A."/>
            <person name="Maekelae M.R."/>
            <person name="Malavazi I."/>
            <person name="Melin P."/>
            <person name="Meyer V."/>
            <person name="Mielnichuk N."/>
            <person name="Miskei M."/>
            <person name="Molnar A.P."/>
            <person name="Mule G."/>
            <person name="Ngan C.Y."/>
            <person name="Orejas M."/>
            <person name="Orosz E."/>
            <person name="Ouedraogo J.P."/>
            <person name="Overkamp K.M."/>
            <person name="Park H.-S."/>
            <person name="Perrone G."/>
            <person name="Piumi F."/>
            <person name="Punt P.J."/>
            <person name="Ram A.F."/>
            <person name="Ramon A."/>
            <person name="Rauscher S."/>
            <person name="Record E."/>
            <person name="Riano-Pachon D.M."/>
            <person name="Robert V."/>
            <person name="Roehrig J."/>
            <person name="Ruller R."/>
            <person name="Salamov A."/>
            <person name="Salih N.S."/>
            <person name="Samson R.A."/>
            <person name="Sandor E."/>
            <person name="Sanguinetti M."/>
            <person name="Schuetze T."/>
            <person name="Sepcic K."/>
            <person name="Shelest E."/>
            <person name="Sherlock G."/>
            <person name="Sophianopoulou V."/>
            <person name="Squina F.M."/>
            <person name="Sun H."/>
            <person name="Susca A."/>
            <person name="Todd R.B."/>
            <person name="Tsang A."/>
            <person name="Unkles S.E."/>
            <person name="van de Wiele N."/>
            <person name="van Rossen-Uffink D."/>
            <person name="Oliveira J.V."/>
            <person name="Vesth T.C."/>
            <person name="Visser J."/>
            <person name="Yu J.-H."/>
            <person name="Zhou M."/>
            <person name="Andersen M.R."/>
            <person name="Archer D.B."/>
            <person name="Baker S.E."/>
            <person name="Benoit I."/>
            <person name="Brakhage A.A."/>
            <person name="Braus G.H."/>
            <person name="Fischer R."/>
            <person name="Frisvad J.C."/>
            <person name="Goldman G.H."/>
            <person name="Houbraken J."/>
            <person name="Oakley B."/>
            <person name="Pocsi I."/>
            <person name="Scazzocchio C."/>
            <person name="Seiboth B."/>
            <person name="vanKuyk P.A."/>
            <person name="Wortman J."/>
            <person name="Dyer P.S."/>
            <person name="Grigoriev I.V."/>
        </authorList>
    </citation>
    <scope>NUCLEOTIDE SEQUENCE [LARGE SCALE GENOMIC DNA]</scope>
    <source>
        <strain evidence="2">ATCC 16872 / CBS 172.66 / WB 5094</strain>
    </source>
</reference>
<evidence type="ECO:0000313" key="2">
    <source>
        <dbReference type="Proteomes" id="UP000184546"/>
    </source>
</evidence>
<evidence type="ECO:0000313" key="1">
    <source>
        <dbReference type="EMBL" id="OJJ95807.1"/>
    </source>
</evidence>
<dbReference type="OrthoDB" id="4445105at2759"/>
<dbReference type="VEuPathDB" id="FungiDB:ASPACDRAFT_47698"/>
<dbReference type="GeneID" id="30975814"/>
<organism evidence="1 2">
    <name type="scientific">Aspergillus aculeatus (strain ATCC 16872 / CBS 172.66 / WB 5094)</name>
    <dbReference type="NCBI Taxonomy" id="690307"/>
    <lineage>
        <taxon>Eukaryota</taxon>
        <taxon>Fungi</taxon>
        <taxon>Dikarya</taxon>
        <taxon>Ascomycota</taxon>
        <taxon>Pezizomycotina</taxon>
        <taxon>Eurotiomycetes</taxon>
        <taxon>Eurotiomycetidae</taxon>
        <taxon>Eurotiales</taxon>
        <taxon>Aspergillaceae</taxon>
        <taxon>Aspergillus</taxon>
        <taxon>Aspergillus subgen. Circumdati</taxon>
    </lineage>
</organism>
<dbReference type="AlphaFoldDB" id="A0A1L9WI69"/>
<dbReference type="RefSeq" id="XP_020052147.1">
    <property type="nucleotide sequence ID" value="XM_020202000.1"/>
</dbReference>